<keyword evidence="4" id="KW-1185">Reference proteome</keyword>
<keyword evidence="2" id="KW-1133">Transmembrane helix</keyword>
<accession>A0A3B3S6E4</accession>
<sequence>MAADKRCSWDELINKCMPVKGTDPPAVKLNTVALCSKTPMVSKSVWVSVAVIISVSLLALLLWCLIFRRERRPVRGAVEAGRPAEADAEAGRDRPAMAAEEEEPPAAFPYENGGPAGGQDPVDSIWREAVRCDERGESSAHVCNGRKEHGIPLPATELGDAALVTTKTVQ</sequence>
<protein>
    <submittedName>
        <fullName evidence="3">Uncharacterized protein</fullName>
    </submittedName>
</protein>
<dbReference type="Ensembl" id="ENSPKIT00000006478.1">
    <property type="protein sequence ID" value="ENSPKIP00000025735.1"/>
    <property type="gene ID" value="ENSPKIG00000008496.1"/>
</dbReference>
<organism evidence="3 4">
    <name type="scientific">Paramormyrops kingsleyae</name>
    <dbReference type="NCBI Taxonomy" id="1676925"/>
    <lineage>
        <taxon>Eukaryota</taxon>
        <taxon>Metazoa</taxon>
        <taxon>Chordata</taxon>
        <taxon>Craniata</taxon>
        <taxon>Vertebrata</taxon>
        <taxon>Euteleostomi</taxon>
        <taxon>Actinopterygii</taxon>
        <taxon>Neopterygii</taxon>
        <taxon>Teleostei</taxon>
        <taxon>Osteoglossocephala</taxon>
        <taxon>Osteoglossomorpha</taxon>
        <taxon>Osteoglossiformes</taxon>
        <taxon>Mormyridae</taxon>
        <taxon>Paramormyrops</taxon>
    </lineage>
</organism>
<dbReference type="GeneTree" id="ENSGT01030000235186"/>
<keyword evidence="2" id="KW-0812">Transmembrane</keyword>
<evidence type="ECO:0000256" key="1">
    <source>
        <dbReference type="SAM" id="MobiDB-lite"/>
    </source>
</evidence>
<dbReference type="AlphaFoldDB" id="A0A3B3S6E4"/>
<name>A0A3B3S6E4_9TELE</name>
<reference evidence="3" key="2">
    <citation type="submission" date="2025-09" db="UniProtKB">
        <authorList>
            <consortium name="Ensembl"/>
        </authorList>
    </citation>
    <scope>IDENTIFICATION</scope>
</reference>
<reference evidence="3" key="1">
    <citation type="submission" date="2025-08" db="UniProtKB">
        <authorList>
            <consortium name="Ensembl"/>
        </authorList>
    </citation>
    <scope>IDENTIFICATION</scope>
</reference>
<feature type="transmembrane region" description="Helical" evidence="2">
    <location>
        <begin position="45"/>
        <end position="66"/>
    </location>
</feature>
<feature type="compositionally biased region" description="Basic and acidic residues" evidence="1">
    <location>
        <begin position="82"/>
        <end position="95"/>
    </location>
</feature>
<keyword evidence="2" id="KW-0472">Membrane</keyword>
<proteinExistence type="predicted"/>
<evidence type="ECO:0000256" key="2">
    <source>
        <dbReference type="SAM" id="Phobius"/>
    </source>
</evidence>
<evidence type="ECO:0000313" key="4">
    <source>
        <dbReference type="Proteomes" id="UP000261540"/>
    </source>
</evidence>
<feature type="region of interest" description="Disordered" evidence="1">
    <location>
        <begin position="78"/>
        <end position="123"/>
    </location>
</feature>
<dbReference type="Proteomes" id="UP000261540">
    <property type="component" value="Unplaced"/>
</dbReference>
<evidence type="ECO:0000313" key="3">
    <source>
        <dbReference type="Ensembl" id="ENSPKIP00000025735.1"/>
    </source>
</evidence>